<dbReference type="Proteomes" id="UP000654918">
    <property type="component" value="Unassembled WGS sequence"/>
</dbReference>
<dbReference type="Pfam" id="PF22939">
    <property type="entry name" value="WHD_GPIID"/>
    <property type="match status" value="1"/>
</dbReference>
<organism evidence="7 8">
    <name type="scientific">Colletotrichum plurivorum</name>
    <dbReference type="NCBI Taxonomy" id="2175906"/>
    <lineage>
        <taxon>Eukaryota</taxon>
        <taxon>Fungi</taxon>
        <taxon>Dikarya</taxon>
        <taxon>Ascomycota</taxon>
        <taxon>Pezizomycotina</taxon>
        <taxon>Sordariomycetes</taxon>
        <taxon>Hypocreomycetidae</taxon>
        <taxon>Glomerellales</taxon>
        <taxon>Glomerellaceae</taxon>
        <taxon>Colletotrichum</taxon>
        <taxon>Colletotrichum orchidearum species complex</taxon>
    </lineage>
</organism>
<evidence type="ECO:0000313" key="7">
    <source>
        <dbReference type="EMBL" id="KAF6828186.1"/>
    </source>
</evidence>
<dbReference type="EMBL" id="WIGO01000126">
    <property type="protein sequence ID" value="KAF6828186.1"/>
    <property type="molecule type" value="Genomic_DNA"/>
</dbReference>
<accession>A0A8H6KBX0</accession>
<dbReference type="InterPro" id="IPR036236">
    <property type="entry name" value="Znf_C2H2_sf"/>
</dbReference>
<dbReference type="AlphaFoldDB" id="A0A8H6KBX0"/>
<keyword evidence="2" id="KW-0677">Repeat</keyword>
<keyword evidence="3 5" id="KW-0863">Zinc-finger</keyword>
<dbReference type="PANTHER" id="PTHR10039">
    <property type="entry name" value="AMELOGENIN"/>
    <property type="match status" value="1"/>
</dbReference>
<dbReference type="SUPFAM" id="SSF52540">
    <property type="entry name" value="P-loop containing nucleoside triphosphate hydrolases"/>
    <property type="match status" value="1"/>
</dbReference>
<feature type="domain" description="C2H2-type" evidence="6">
    <location>
        <begin position="973"/>
        <end position="1000"/>
    </location>
</feature>
<evidence type="ECO:0000256" key="5">
    <source>
        <dbReference type="PROSITE-ProRule" id="PRU00042"/>
    </source>
</evidence>
<keyword evidence="8" id="KW-1185">Reference proteome</keyword>
<evidence type="ECO:0000256" key="4">
    <source>
        <dbReference type="ARBA" id="ARBA00022833"/>
    </source>
</evidence>
<keyword evidence="1" id="KW-0479">Metal-binding</keyword>
<dbReference type="PANTHER" id="PTHR10039:SF14">
    <property type="entry name" value="NACHT DOMAIN-CONTAINING PROTEIN"/>
    <property type="match status" value="1"/>
</dbReference>
<evidence type="ECO:0000313" key="8">
    <source>
        <dbReference type="Proteomes" id="UP000654918"/>
    </source>
</evidence>
<dbReference type="PROSITE" id="PS50157">
    <property type="entry name" value="ZINC_FINGER_C2H2_2"/>
    <property type="match status" value="2"/>
</dbReference>
<protein>
    <submittedName>
        <fullName evidence="7">Zinc finger protein</fullName>
    </submittedName>
</protein>
<dbReference type="PROSITE" id="PS00028">
    <property type="entry name" value="ZINC_FINGER_C2H2_1"/>
    <property type="match status" value="2"/>
</dbReference>
<evidence type="ECO:0000256" key="1">
    <source>
        <dbReference type="ARBA" id="ARBA00022723"/>
    </source>
</evidence>
<evidence type="ECO:0000256" key="2">
    <source>
        <dbReference type="ARBA" id="ARBA00022737"/>
    </source>
</evidence>
<dbReference type="Pfam" id="PF00096">
    <property type="entry name" value="zf-C2H2"/>
    <property type="match status" value="1"/>
</dbReference>
<dbReference type="Gene3D" id="3.30.160.60">
    <property type="entry name" value="Classic Zinc Finger"/>
    <property type="match status" value="3"/>
</dbReference>
<dbReference type="FunFam" id="3.30.160.60:FF:000184">
    <property type="entry name" value="Zinc finger protein 333"/>
    <property type="match status" value="1"/>
</dbReference>
<dbReference type="InterPro" id="IPR054471">
    <property type="entry name" value="GPIID_WHD"/>
</dbReference>
<comment type="caution">
    <text evidence="7">The sequence shown here is derived from an EMBL/GenBank/DDBJ whole genome shotgun (WGS) entry which is preliminary data.</text>
</comment>
<evidence type="ECO:0000259" key="6">
    <source>
        <dbReference type="PROSITE" id="PS50157"/>
    </source>
</evidence>
<dbReference type="InterPro" id="IPR013087">
    <property type="entry name" value="Znf_C2H2_type"/>
</dbReference>
<dbReference type="Pfam" id="PF24883">
    <property type="entry name" value="NPHP3_N"/>
    <property type="match status" value="1"/>
</dbReference>
<feature type="domain" description="C2H2-type" evidence="6">
    <location>
        <begin position="1001"/>
        <end position="1028"/>
    </location>
</feature>
<dbReference type="Gene3D" id="3.40.50.300">
    <property type="entry name" value="P-loop containing nucleotide triphosphate hydrolases"/>
    <property type="match status" value="1"/>
</dbReference>
<reference evidence="7" key="1">
    <citation type="journal article" date="2020" name="Phytopathology">
        <title>Genome Sequence Resources of Colletotrichum truncatum, C. plurivorum, C. musicola, and C. sojae: Four Species Pathogenic to Soybean (Glycine max).</title>
        <authorList>
            <person name="Rogerio F."/>
            <person name="Boufleur T.R."/>
            <person name="Ciampi-Guillardi M."/>
            <person name="Sukno S.A."/>
            <person name="Thon M.R."/>
            <person name="Massola Junior N.S."/>
            <person name="Baroncelli R."/>
        </authorList>
    </citation>
    <scope>NUCLEOTIDE SEQUENCE</scope>
    <source>
        <strain evidence="7">LFN00145</strain>
    </source>
</reference>
<gene>
    <name evidence="7" type="ORF">CPLU01_08665</name>
</gene>
<keyword evidence="4" id="KW-0862">Zinc</keyword>
<proteinExistence type="predicted"/>
<dbReference type="InterPro" id="IPR056884">
    <property type="entry name" value="NPHP3-like_N"/>
</dbReference>
<dbReference type="SUPFAM" id="SSF57667">
    <property type="entry name" value="beta-beta-alpha zinc fingers"/>
    <property type="match status" value="1"/>
</dbReference>
<dbReference type="SMART" id="SM00355">
    <property type="entry name" value="ZnF_C2H2"/>
    <property type="match status" value="4"/>
</dbReference>
<evidence type="ECO:0000256" key="3">
    <source>
        <dbReference type="ARBA" id="ARBA00022771"/>
    </source>
</evidence>
<sequence length="1028" mass="117633">MSDSVGGSRASGPHARHEAGIPDDAALALEKAAARFKAMLNANHVDDFERATSRSVCADLNSMQARQLELRALVNLKRVQMFLDGMNALQTVLVNLGVENVSGIMACIWGPMGFFFKTTEVNEKAFDHILEVYQQLGLQLPPLSQYMQLFEASRESRWCLVYIYKDVLEFHSIAYKLFSLRNPLWTKLHRATWKDLEPTFDHLAATLKLHADFIEKHGAPLHDRHGSRIDSGFGPGPIDTTATADQHKVYETTYAEEQRKFKSAEEARRREQKNKILKWIAAPNKTEVEHRRHLTTAETCPENGRWLWKQHDTVSNWISEDLPVWPTVWVQGPRGMGKTILSSLVVRHLEKLAEDGIEVPPDSQVCYFHCYSEDPEFQTYLGILRGILHQLVSVAGVSGEPVSNNHAALLPLCDDKRTTSGGSTLTNPDTAAQLIEVFFEYNSRQYVVVDGLDECETLAEGASTEILQTVQFLNQQVLRCDELSQGQLRVLFVSQSTPDVRKAMTKIGIGPDAGEVILDPKDNLVDIGRWVKKTVNGERQKFNLTERQKEVIQNHVTAQSEGFFLHASLTVAYLFNQINKEDLLDKVKPGMLPDKLSDLYEKLLEAVRTRLLGRSQRHWVQARQLLGWLVCAHRPLKWHEIQAILAFNPDREDNPVDFDMRMIREDNIGDYLGSLVHVLPGDNIRLIHSTAKEHLVQTRHINSEYVQCELATICLRYLSLRCFAAEDYREDERRDHIPRGYFSLQDYAMSNWFRHIVTVVQTCCNVFLNPGIEQDRDYTQSFSTALEMFISAYDADLKLLPDLNGLPDPASDVLRKDIDRYASLPFYGSLFRVWYHIFQHQNSSSEERNKVGIARLDAVLETHRAAIEKDFSSGDKTENEDTMGDYYGPNLFKCNRTLCRFFYHGFDNKADREKHVKRHDRPYPCKIEGCGFAPVGFSSNKDLQRHMRNYHPNDSDGPTPFLQMSRRTETARFQCTICQKSFTRNINLKGHERSHFGERPYACSTCGKAFARLNDCRRHERIHARRGA</sequence>
<dbReference type="InterPro" id="IPR027417">
    <property type="entry name" value="P-loop_NTPase"/>
</dbReference>
<dbReference type="GO" id="GO:0008270">
    <property type="term" value="F:zinc ion binding"/>
    <property type="evidence" value="ECO:0007669"/>
    <property type="project" value="UniProtKB-KW"/>
</dbReference>
<name>A0A8H6KBX0_9PEZI</name>